<accession>A0AC35TIB0</accession>
<dbReference type="WBParaSite" id="RSKR_0000095900.1">
    <property type="protein sequence ID" value="RSKR_0000095900.1"/>
    <property type="gene ID" value="RSKR_0000095900"/>
</dbReference>
<protein>
    <submittedName>
        <fullName evidence="2">Uncharacterized protein</fullName>
    </submittedName>
</protein>
<evidence type="ECO:0000313" key="2">
    <source>
        <dbReference type="WBParaSite" id="RSKR_0000095900.1"/>
    </source>
</evidence>
<evidence type="ECO:0000313" key="1">
    <source>
        <dbReference type="Proteomes" id="UP000095286"/>
    </source>
</evidence>
<organism evidence="1 2">
    <name type="scientific">Rhabditophanes sp. KR3021</name>
    <dbReference type="NCBI Taxonomy" id="114890"/>
    <lineage>
        <taxon>Eukaryota</taxon>
        <taxon>Metazoa</taxon>
        <taxon>Ecdysozoa</taxon>
        <taxon>Nematoda</taxon>
        <taxon>Chromadorea</taxon>
        <taxon>Rhabditida</taxon>
        <taxon>Tylenchina</taxon>
        <taxon>Panagrolaimomorpha</taxon>
        <taxon>Strongyloidoidea</taxon>
        <taxon>Alloionematidae</taxon>
        <taxon>Rhabditophanes</taxon>
    </lineage>
</organism>
<proteinExistence type="predicted"/>
<name>A0AC35TIB0_9BILA</name>
<reference evidence="2" key="1">
    <citation type="submission" date="2016-11" db="UniProtKB">
        <authorList>
            <consortium name="WormBaseParasite"/>
        </authorList>
    </citation>
    <scope>IDENTIFICATION</scope>
    <source>
        <strain evidence="2">KR3021</strain>
    </source>
</reference>
<dbReference type="Proteomes" id="UP000095286">
    <property type="component" value="Unplaced"/>
</dbReference>
<sequence>MADVEKEAINNSSKEKLSKMCQSVENFELILQETCIEHADAASMKEEFLKKIEFQRRRVVIDGGGFTTPKEKVKST</sequence>